<dbReference type="InterPro" id="IPR036397">
    <property type="entry name" value="RNaseH_sf"/>
</dbReference>
<evidence type="ECO:0000256" key="1">
    <source>
        <dbReference type="SAM" id="MobiDB-lite"/>
    </source>
</evidence>
<evidence type="ECO:0000313" key="2">
    <source>
        <dbReference type="EMBL" id="GFT58627.1"/>
    </source>
</evidence>
<reference evidence="2" key="1">
    <citation type="submission" date="2020-08" db="EMBL/GenBank/DDBJ databases">
        <title>Multicomponent nature underlies the extraordinary mechanical properties of spider dragline silk.</title>
        <authorList>
            <person name="Kono N."/>
            <person name="Nakamura H."/>
            <person name="Mori M."/>
            <person name="Yoshida Y."/>
            <person name="Ohtoshi R."/>
            <person name="Malay A.D."/>
            <person name="Moran D.A.P."/>
            <person name="Tomita M."/>
            <person name="Numata K."/>
            <person name="Arakawa K."/>
        </authorList>
    </citation>
    <scope>NUCLEOTIDE SEQUENCE</scope>
</reference>
<name>A0A8X6PB85_NEPPI</name>
<protein>
    <submittedName>
        <fullName evidence="2">Uncharacterized protein</fullName>
    </submittedName>
</protein>
<keyword evidence="3" id="KW-1185">Reference proteome</keyword>
<accession>A0A8X6PB85</accession>
<feature type="non-terminal residue" evidence="2">
    <location>
        <position position="1"/>
    </location>
</feature>
<proteinExistence type="predicted"/>
<dbReference type="GO" id="GO:0003676">
    <property type="term" value="F:nucleic acid binding"/>
    <property type="evidence" value="ECO:0007669"/>
    <property type="project" value="InterPro"/>
</dbReference>
<dbReference type="Gene3D" id="3.30.420.10">
    <property type="entry name" value="Ribonuclease H-like superfamily/Ribonuclease H"/>
    <property type="match status" value="1"/>
</dbReference>
<dbReference type="AlphaFoldDB" id="A0A8X6PB85"/>
<dbReference type="Proteomes" id="UP000887013">
    <property type="component" value="Unassembled WGS sequence"/>
</dbReference>
<dbReference type="EMBL" id="BMAW01113743">
    <property type="protein sequence ID" value="GFT58627.1"/>
    <property type="molecule type" value="Genomic_DNA"/>
</dbReference>
<evidence type="ECO:0000313" key="3">
    <source>
        <dbReference type="Proteomes" id="UP000887013"/>
    </source>
</evidence>
<sequence length="60" mass="7291">ADNHTELFWEALEHPEYKPDLKWSGFYIFGPHRNSFQEECFRSDDEEKEATQDFLKHESQ</sequence>
<gene>
    <name evidence="2" type="ORF">NPIL_203681</name>
</gene>
<organism evidence="2 3">
    <name type="scientific">Nephila pilipes</name>
    <name type="common">Giant wood spider</name>
    <name type="synonym">Nephila maculata</name>
    <dbReference type="NCBI Taxonomy" id="299642"/>
    <lineage>
        <taxon>Eukaryota</taxon>
        <taxon>Metazoa</taxon>
        <taxon>Ecdysozoa</taxon>
        <taxon>Arthropoda</taxon>
        <taxon>Chelicerata</taxon>
        <taxon>Arachnida</taxon>
        <taxon>Araneae</taxon>
        <taxon>Araneomorphae</taxon>
        <taxon>Entelegynae</taxon>
        <taxon>Araneoidea</taxon>
        <taxon>Nephilidae</taxon>
        <taxon>Nephila</taxon>
    </lineage>
</organism>
<feature type="region of interest" description="Disordered" evidence="1">
    <location>
        <begin position="41"/>
        <end position="60"/>
    </location>
</feature>
<comment type="caution">
    <text evidence="2">The sequence shown here is derived from an EMBL/GenBank/DDBJ whole genome shotgun (WGS) entry which is preliminary data.</text>
</comment>